<dbReference type="GO" id="GO:0004523">
    <property type="term" value="F:RNA-DNA hybrid ribonuclease activity"/>
    <property type="evidence" value="ECO:0007669"/>
    <property type="project" value="InterPro"/>
</dbReference>
<dbReference type="PANTHER" id="PTHR47074:SF11">
    <property type="entry name" value="REVERSE TRANSCRIPTASE-LIKE PROTEIN"/>
    <property type="match status" value="1"/>
</dbReference>
<dbReference type="PANTHER" id="PTHR47074">
    <property type="entry name" value="BNAC02G40300D PROTEIN"/>
    <property type="match status" value="1"/>
</dbReference>
<dbReference type="InterPro" id="IPR036397">
    <property type="entry name" value="RNaseH_sf"/>
</dbReference>
<evidence type="ECO:0000313" key="3">
    <source>
        <dbReference type="Proteomes" id="UP001054889"/>
    </source>
</evidence>
<comment type="caution">
    <text evidence="2">The sequence shown here is derived from an EMBL/GenBank/DDBJ whole genome shotgun (WGS) entry which is preliminary data.</text>
</comment>
<reference evidence="2" key="1">
    <citation type="journal article" date="2018" name="DNA Res.">
        <title>Multiple hybrid de novo genome assembly of finger millet, an orphan allotetraploid crop.</title>
        <authorList>
            <person name="Hatakeyama M."/>
            <person name="Aluri S."/>
            <person name="Balachadran M.T."/>
            <person name="Sivarajan S.R."/>
            <person name="Patrignani A."/>
            <person name="Gruter S."/>
            <person name="Poveda L."/>
            <person name="Shimizu-Inatsugi R."/>
            <person name="Baeten J."/>
            <person name="Francoijs K.J."/>
            <person name="Nataraja K.N."/>
            <person name="Reddy Y.A.N."/>
            <person name="Phadnis S."/>
            <person name="Ravikumar R.L."/>
            <person name="Schlapbach R."/>
            <person name="Sreeman S.M."/>
            <person name="Shimizu K.K."/>
        </authorList>
    </citation>
    <scope>NUCLEOTIDE SEQUENCE</scope>
</reference>
<proteinExistence type="predicted"/>
<reference evidence="2" key="2">
    <citation type="submission" date="2021-12" db="EMBL/GenBank/DDBJ databases">
        <title>Resequencing data analysis of finger millet.</title>
        <authorList>
            <person name="Hatakeyama M."/>
            <person name="Aluri S."/>
            <person name="Balachadran M.T."/>
            <person name="Sivarajan S.R."/>
            <person name="Poveda L."/>
            <person name="Shimizu-Inatsugi R."/>
            <person name="Schlapbach R."/>
            <person name="Sreeman S.M."/>
            <person name="Shimizu K.K."/>
        </authorList>
    </citation>
    <scope>NUCLEOTIDE SEQUENCE</scope>
</reference>
<name>A0AAV5FZ66_ELECO</name>
<dbReference type="InterPro" id="IPR002156">
    <property type="entry name" value="RNaseH_domain"/>
</dbReference>
<dbReference type="Gene3D" id="3.30.420.10">
    <property type="entry name" value="Ribonuclease H-like superfamily/Ribonuclease H"/>
    <property type="match status" value="1"/>
</dbReference>
<protein>
    <recommendedName>
        <fullName evidence="1">RNase H type-1 domain-containing protein</fullName>
    </recommendedName>
</protein>
<keyword evidence="3" id="KW-1185">Reference proteome</keyword>
<evidence type="ECO:0000259" key="1">
    <source>
        <dbReference type="Pfam" id="PF13456"/>
    </source>
</evidence>
<dbReference type="Pfam" id="PF13456">
    <property type="entry name" value="RVT_3"/>
    <property type="match status" value="1"/>
</dbReference>
<dbReference type="EMBL" id="BQKI01000104">
    <property type="protein sequence ID" value="GJN40159.1"/>
    <property type="molecule type" value="Genomic_DNA"/>
</dbReference>
<dbReference type="GO" id="GO:0003676">
    <property type="term" value="F:nucleic acid binding"/>
    <property type="evidence" value="ECO:0007669"/>
    <property type="project" value="InterPro"/>
</dbReference>
<dbReference type="CDD" id="cd06222">
    <property type="entry name" value="RNase_H_like"/>
    <property type="match status" value="1"/>
</dbReference>
<sequence>MFKKLQLTMDEEAVAEFSDDEIEVEVQAMEWALVGKARILNLPLGWMNKQRGSWAMELLGEVKKVDVDADVGLVNSRVNQIAKGGDELIQELCHLVEIHKPVMAFLMETNLPEDRAVDLKHQLGFPNGIAVVSEKQWQFTGLYESDHYALVIKLIAWGSSGEGGVRDGAKIPFRYDNMWQRHEVYMEFVKQTWDPGLDTHDLRMVSTSLKRMQDEMRQEVHEGLQIPTDLLRERYLGLPTSVGKVADGTFTYVATRVRSFVCGWGENELSYAAREVLIKGNAQAVPTYPMSCFKLPVDQLFYPGTRVWNEPLIRDSFIRMDGEEIMKLKPGRSMPEDTLAWAPERHGNYSVKSTRLKAEKQRKEMMDTAGSSVKEIVGKKLPKLHPLTWAKGLLKGNLCGVEDAGFFICDVWSLWTGRNARNHGCKQWSAKNAIRHVSKMLEELLCMRTEVNCDGSFDSTHFSGGGGAIARDHSGTILMAEAKWHAWVPDALTAEALAARDGVLLAHRMGFNKVLLELHNLQLAQSLNNGTNNRSPISGLWHEIMELGRNFSEFRTVFVRTEGNQAAHFCAKLADRFNPICSWTADFPSGMWEGAVKDCISTHD</sequence>
<evidence type="ECO:0000313" key="2">
    <source>
        <dbReference type="EMBL" id="GJN40159.1"/>
    </source>
</evidence>
<feature type="domain" description="RNase H type-1" evidence="1">
    <location>
        <begin position="452"/>
        <end position="574"/>
    </location>
</feature>
<dbReference type="InterPro" id="IPR044730">
    <property type="entry name" value="RNase_H-like_dom_plant"/>
</dbReference>
<gene>
    <name evidence="2" type="primary">gb29337</name>
    <name evidence="2" type="ORF">PR202_gb29337</name>
</gene>
<dbReference type="InterPro" id="IPR052929">
    <property type="entry name" value="RNase_H-like_EbsB-rel"/>
</dbReference>
<dbReference type="InterPro" id="IPR012337">
    <property type="entry name" value="RNaseH-like_sf"/>
</dbReference>
<dbReference type="Proteomes" id="UP001054889">
    <property type="component" value="Unassembled WGS sequence"/>
</dbReference>
<organism evidence="2 3">
    <name type="scientific">Eleusine coracana subsp. coracana</name>
    <dbReference type="NCBI Taxonomy" id="191504"/>
    <lineage>
        <taxon>Eukaryota</taxon>
        <taxon>Viridiplantae</taxon>
        <taxon>Streptophyta</taxon>
        <taxon>Embryophyta</taxon>
        <taxon>Tracheophyta</taxon>
        <taxon>Spermatophyta</taxon>
        <taxon>Magnoliopsida</taxon>
        <taxon>Liliopsida</taxon>
        <taxon>Poales</taxon>
        <taxon>Poaceae</taxon>
        <taxon>PACMAD clade</taxon>
        <taxon>Chloridoideae</taxon>
        <taxon>Cynodonteae</taxon>
        <taxon>Eleusininae</taxon>
        <taxon>Eleusine</taxon>
    </lineage>
</organism>
<dbReference type="AlphaFoldDB" id="A0AAV5FZ66"/>
<accession>A0AAV5FZ66</accession>
<dbReference type="SUPFAM" id="SSF53098">
    <property type="entry name" value="Ribonuclease H-like"/>
    <property type="match status" value="1"/>
</dbReference>